<reference evidence="2" key="1">
    <citation type="submission" date="2016-10" db="EMBL/GenBank/DDBJ databases">
        <authorList>
            <person name="Varghese N."/>
            <person name="Submissions S."/>
        </authorList>
    </citation>
    <scope>NUCLEOTIDE SEQUENCE [LARGE SCALE GENOMIC DNA]</scope>
    <source>
        <strain evidence="2">NLAE-zl-G277</strain>
    </source>
</reference>
<evidence type="ECO:0000313" key="2">
    <source>
        <dbReference type="Proteomes" id="UP000198508"/>
    </source>
</evidence>
<keyword evidence="2" id="KW-1185">Reference proteome</keyword>
<dbReference type="STRING" id="460384.SAMN05216313_10189"/>
<gene>
    <name evidence="1" type="ORF">SAMN05216313_10189</name>
</gene>
<dbReference type="EMBL" id="FOIM01000001">
    <property type="protein sequence ID" value="SES94849.1"/>
    <property type="molecule type" value="Genomic_DNA"/>
</dbReference>
<name>A0A1I0AKH2_9FIRM</name>
<accession>A0A1I0AKH2</accession>
<protein>
    <submittedName>
        <fullName evidence="1">Uncharacterized protein</fullName>
    </submittedName>
</protein>
<organism evidence="1 2">
    <name type="scientific">Enterocloster lavalensis</name>
    <dbReference type="NCBI Taxonomy" id="460384"/>
    <lineage>
        <taxon>Bacteria</taxon>
        <taxon>Bacillati</taxon>
        <taxon>Bacillota</taxon>
        <taxon>Clostridia</taxon>
        <taxon>Lachnospirales</taxon>
        <taxon>Lachnospiraceae</taxon>
        <taxon>Enterocloster</taxon>
    </lineage>
</organism>
<sequence>MKKQIALVSVTLNAVNPMTEYLSSRDPELHLVNYLDSYLLEKVGNEGGINDSSVRRMFDMLSTACADGADGVILTCTIFSPYVQYFSGLLSRPVVCPDGAMLDEAAGCPGRTAILCTFTGTVDITRNMYCSFRRKRGLPETVDMYVVDGAYEAGKRRDFAAHDRLIQEKIRELDGRYEQIVLAQISMAGAAAGVVAGHARVFTSPESAYQSLMRAVSGEVL</sequence>
<dbReference type="Gene3D" id="3.40.50.12500">
    <property type="match status" value="1"/>
</dbReference>
<evidence type="ECO:0000313" key="1">
    <source>
        <dbReference type="EMBL" id="SES94849.1"/>
    </source>
</evidence>
<dbReference type="GeneID" id="93277917"/>
<dbReference type="InterPro" id="IPR053714">
    <property type="entry name" value="Iso_Racemase_Enz_sf"/>
</dbReference>
<dbReference type="AlphaFoldDB" id="A0A1I0AKH2"/>
<dbReference type="Proteomes" id="UP000198508">
    <property type="component" value="Unassembled WGS sequence"/>
</dbReference>
<dbReference type="RefSeq" id="WP_092360359.1">
    <property type="nucleotide sequence ID" value="NZ_DAINWJ010000045.1"/>
</dbReference>
<proteinExistence type="predicted"/>